<gene>
    <name evidence="7 9" type="primary">recO</name>
    <name evidence="9" type="ORF">ACFQ2S_18295</name>
</gene>
<comment type="function">
    <text evidence="7">Involved in DNA repair and RecF pathway recombination.</text>
</comment>
<dbReference type="InterPro" id="IPR042242">
    <property type="entry name" value="RecO_C"/>
</dbReference>
<comment type="caution">
    <text evidence="9">The sequence shown here is derived from an EMBL/GenBank/DDBJ whole genome shotgun (WGS) entry which is preliminary data.</text>
</comment>
<evidence type="ECO:0000256" key="1">
    <source>
        <dbReference type="ARBA" id="ARBA00007452"/>
    </source>
</evidence>
<comment type="similarity">
    <text evidence="1 7">Belongs to the RecO family.</text>
</comment>
<evidence type="ECO:0000259" key="8">
    <source>
        <dbReference type="Pfam" id="PF11967"/>
    </source>
</evidence>
<sequence length="244" mass="26295">MDWRDEGSVLTVRPHGETSAILEVFTAEHGRHAGVVRGGTSRKLTPVLQPGAQLSLEWRARLQEHLGAFRVEPLKSRSAAILNDRLALSALGATCALLSFALPEREPHPGLYAATQHLLDALGTDPRWPGLYLLWERALLEELGFALDLSACAVSGATEGLVFVSPRTGRAVTAEGAGAWSDRLLPLPPCLRGEAAESPAEILEGLQTTGHFLETWLAPALGDRPLPPARQRLIDLLARQGTHP</sequence>
<dbReference type="InterPro" id="IPR037278">
    <property type="entry name" value="ARFGAP/RecO"/>
</dbReference>
<evidence type="ECO:0000256" key="6">
    <source>
        <dbReference type="ARBA" id="ARBA00033409"/>
    </source>
</evidence>
<keyword evidence="5 7" id="KW-0234">DNA repair</keyword>
<organism evidence="9 10">
    <name type="scientific">Tropicimonas aquimaris</name>
    <dbReference type="NCBI Taxonomy" id="914152"/>
    <lineage>
        <taxon>Bacteria</taxon>
        <taxon>Pseudomonadati</taxon>
        <taxon>Pseudomonadota</taxon>
        <taxon>Alphaproteobacteria</taxon>
        <taxon>Rhodobacterales</taxon>
        <taxon>Roseobacteraceae</taxon>
        <taxon>Tropicimonas</taxon>
    </lineage>
</organism>
<reference evidence="10" key="1">
    <citation type="journal article" date="2019" name="Int. J. Syst. Evol. Microbiol.">
        <title>The Global Catalogue of Microorganisms (GCM) 10K type strain sequencing project: providing services to taxonomists for standard genome sequencing and annotation.</title>
        <authorList>
            <consortium name="The Broad Institute Genomics Platform"/>
            <consortium name="The Broad Institute Genome Sequencing Center for Infectious Disease"/>
            <person name="Wu L."/>
            <person name="Ma J."/>
        </authorList>
    </citation>
    <scope>NUCLEOTIDE SEQUENCE [LARGE SCALE GENOMIC DNA]</scope>
    <source>
        <strain evidence="10">CCUG 60524</strain>
    </source>
</reference>
<dbReference type="HAMAP" id="MF_00201">
    <property type="entry name" value="RecO"/>
    <property type="match status" value="1"/>
</dbReference>
<keyword evidence="3 7" id="KW-0227">DNA damage</keyword>
<dbReference type="Pfam" id="PF11967">
    <property type="entry name" value="RecO_N"/>
    <property type="match status" value="1"/>
</dbReference>
<protein>
    <recommendedName>
        <fullName evidence="2 7">DNA repair protein RecO</fullName>
    </recommendedName>
    <alternativeName>
        <fullName evidence="6 7">Recombination protein O</fullName>
    </alternativeName>
</protein>
<keyword evidence="4 7" id="KW-0233">DNA recombination</keyword>
<proteinExistence type="inferred from homology"/>
<dbReference type="Gene3D" id="1.20.1440.120">
    <property type="entry name" value="Recombination protein O, C-terminal domain"/>
    <property type="match status" value="1"/>
</dbReference>
<evidence type="ECO:0000256" key="4">
    <source>
        <dbReference type="ARBA" id="ARBA00023172"/>
    </source>
</evidence>
<dbReference type="Pfam" id="PF02565">
    <property type="entry name" value="RecO_C"/>
    <property type="match status" value="1"/>
</dbReference>
<dbReference type="Gene3D" id="2.40.50.140">
    <property type="entry name" value="Nucleic acid-binding proteins"/>
    <property type="match status" value="1"/>
</dbReference>
<dbReference type="InterPro" id="IPR003717">
    <property type="entry name" value="RecO"/>
</dbReference>
<evidence type="ECO:0000313" key="10">
    <source>
        <dbReference type="Proteomes" id="UP001597108"/>
    </source>
</evidence>
<evidence type="ECO:0000256" key="7">
    <source>
        <dbReference type="HAMAP-Rule" id="MF_00201"/>
    </source>
</evidence>
<dbReference type="NCBIfam" id="TIGR00613">
    <property type="entry name" value="reco"/>
    <property type="match status" value="1"/>
</dbReference>
<accession>A0ABW3IVX4</accession>
<evidence type="ECO:0000256" key="2">
    <source>
        <dbReference type="ARBA" id="ARBA00021310"/>
    </source>
</evidence>
<dbReference type="SUPFAM" id="SSF57863">
    <property type="entry name" value="ArfGap/RecO-like zinc finger"/>
    <property type="match status" value="1"/>
</dbReference>
<dbReference type="RefSeq" id="WP_386076676.1">
    <property type="nucleotide sequence ID" value="NZ_JBHTJT010000044.1"/>
</dbReference>
<dbReference type="SUPFAM" id="SSF50249">
    <property type="entry name" value="Nucleic acid-binding proteins"/>
    <property type="match status" value="1"/>
</dbReference>
<dbReference type="PANTHER" id="PTHR33991:SF1">
    <property type="entry name" value="DNA REPAIR PROTEIN RECO"/>
    <property type="match status" value="1"/>
</dbReference>
<dbReference type="Proteomes" id="UP001597108">
    <property type="component" value="Unassembled WGS sequence"/>
</dbReference>
<keyword evidence="10" id="KW-1185">Reference proteome</keyword>
<dbReference type="PANTHER" id="PTHR33991">
    <property type="entry name" value="DNA REPAIR PROTEIN RECO"/>
    <property type="match status" value="1"/>
</dbReference>
<name>A0ABW3IVX4_9RHOB</name>
<dbReference type="EMBL" id="JBHTJT010000044">
    <property type="protein sequence ID" value="MFD0981588.1"/>
    <property type="molecule type" value="Genomic_DNA"/>
</dbReference>
<feature type="domain" description="DNA replication/recombination mediator RecO N-terminal" evidence="8">
    <location>
        <begin position="1"/>
        <end position="75"/>
    </location>
</feature>
<evidence type="ECO:0000313" key="9">
    <source>
        <dbReference type="EMBL" id="MFD0981588.1"/>
    </source>
</evidence>
<dbReference type="InterPro" id="IPR022572">
    <property type="entry name" value="DNA_rep/recomb_RecO_N"/>
</dbReference>
<evidence type="ECO:0000256" key="3">
    <source>
        <dbReference type="ARBA" id="ARBA00022763"/>
    </source>
</evidence>
<evidence type="ECO:0000256" key="5">
    <source>
        <dbReference type="ARBA" id="ARBA00023204"/>
    </source>
</evidence>
<dbReference type="InterPro" id="IPR012340">
    <property type="entry name" value="NA-bd_OB-fold"/>
</dbReference>